<dbReference type="SUPFAM" id="SSF50969">
    <property type="entry name" value="YVTN repeat-like/Quinoprotein amine dehydrogenase"/>
    <property type="match status" value="1"/>
</dbReference>
<dbReference type="InterPro" id="IPR051200">
    <property type="entry name" value="Host-pathogen_enzymatic-act"/>
</dbReference>
<evidence type="ECO:0000313" key="1">
    <source>
        <dbReference type="EMBL" id="RQD91249.1"/>
    </source>
</evidence>
<sequence length="391" mass="43509">MYLFVPDNKGITVLDTGLHGDHFHSPRTITTIDAGKPGDYAISHDNKKIAFSVNGEQEVLVINIDNPNINRKYDIGDINEGEGTLIIQFDKDGLLYVANKNAAENENLRIIDTSTNDVVVEGNAGNSPYSSIYSKYTGYVYFTTNDGILKVSNTGESELTEYTHEGSSSLVESWVTHDGGKLVSLIGGDNDSKLPYSGIVVYDLVDEELVREVPIELDRTTDSDHNDILSQTLFLQPQNILAISDPEVGNIELIDIEDGSMASIQIQGNFPQSLRLVGNEDIGILWSVTSDGLVHAIDLNNKEVLDQFELEESLGNDLALAQVPVETPATEGDELYDPHTWISPYVALKQGQNIYESLVEIDPENEEYYTQRWNELKSKLEDLDQRYMEEL</sequence>
<dbReference type="SUPFAM" id="SSF53807">
    <property type="entry name" value="Helical backbone' metal receptor"/>
    <property type="match status" value="1"/>
</dbReference>
<dbReference type="PANTHER" id="PTHR47197:SF3">
    <property type="entry name" value="DIHYDRO-HEME D1 DEHYDROGENASE"/>
    <property type="match status" value="1"/>
</dbReference>
<name>A0A424Z406_9EURY</name>
<accession>A0A424Z406</accession>
<dbReference type="InterPro" id="IPR015943">
    <property type="entry name" value="WD40/YVTN_repeat-like_dom_sf"/>
</dbReference>
<dbReference type="Proteomes" id="UP000284763">
    <property type="component" value="Unassembled WGS sequence"/>
</dbReference>
<dbReference type="GO" id="GO:0046872">
    <property type="term" value="F:metal ion binding"/>
    <property type="evidence" value="ECO:0007669"/>
    <property type="project" value="InterPro"/>
</dbReference>
<feature type="non-terminal residue" evidence="1">
    <location>
        <position position="391"/>
    </location>
</feature>
<protein>
    <recommendedName>
        <fullName evidence="3">WD40 repeat domain-containing protein</fullName>
    </recommendedName>
</protein>
<organism evidence="1 2">
    <name type="scientific">Methanosalsum natronophilum</name>
    <dbReference type="NCBI Taxonomy" id="768733"/>
    <lineage>
        <taxon>Archaea</taxon>
        <taxon>Methanobacteriati</taxon>
        <taxon>Methanobacteriota</taxon>
        <taxon>Stenosarchaea group</taxon>
        <taxon>Methanomicrobia</taxon>
        <taxon>Methanosarcinales</taxon>
        <taxon>Methanosarcinaceae</taxon>
        <taxon>Methanosalsum</taxon>
    </lineage>
</organism>
<proteinExistence type="predicted"/>
<comment type="caution">
    <text evidence="1">The sequence shown here is derived from an EMBL/GenBank/DDBJ whole genome shotgun (WGS) entry which is preliminary data.</text>
</comment>
<dbReference type="Gene3D" id="2.130.10.10">
    <property type="entry name" value="YVTN repeat-like/Quinoprotein amine dehydrogenase"/>
    <property type="match status" value="1"/>
</dbReference>
<reference evidence="1 2" key="1">
    <citation type="submission" date="2018-08" db="EMBL/GenBank/DDBJ databases">
        <title>The metabolism and importance of syntrophic acetate oxidation coupled to methane or sulfide production in haloalkaline environments.</title>
        <authorList>
            <person name="Timmers P.H.A."/>
            <person name="Vavourakis C.D."/>
            <person name="Sorokin D.Y."/>
            <person name="Sinninghe Damste J.S."/>
            <person name="Muyzer G."/>
            <person name="Stams A.J.M."/>
            <person name="Plugge C.M."/>
        </authorList>
    </citation>
    <scope>NUCLEOTIDE SEQUENCE [LARGE SCALE GENOMIC DNA]</scope>
    <source>
        <strain evidence="1">MSAO_Arc3</strain>
    </source>
</reference>
<dbReference type="InterPro" id="IPR011044">
    <property type="entry name" value="Quino_amine_DH_bsu"/>
</dbReference>
<dbReference type="InterPro" id="IPR006127">
    <property type="entry name" value="ZnuA-like"/>
</dbReference>
<dbReference type="AlphaFoldDB" id="A0A424Z406"/>
<dbReference type="GO" id="GO:0030001">
    <property type="term" value="P:metal ion transport"/>
    <property type="evidence" value="ECO:0007669"/>
    <property type="project" value="InterPro"/>
</dbReference>
<dbReference type="PANTHER" id="PTHR47197">
    <property type="entry name" value="PROTEIN NIRF"/>
    <property type="match status" value="1"/>
</dbReference>
<dbReference type="EMBL" id="QZAB01000083">
    <property type="protein sequence ID" value="RQD91249.1"/>
    <property type="molecule type" value="Genomic_DNA"/>
</dbReference>
<gene>
    <name evidence="1" type="ORF">D5R95_01225</name>
</gene>
<dbReference type="Gene3D" id="3.40.50.1980">
    <property type="entry name" value="Nitrogenase molybdenum iron protein domain"/>
    <property type="match status" value="1"/>
</dbReference>
<evidence type="ECO:0008006" key="3">
    <source>
        <dbReference type="Google" id="ProtNLM"/>
    </source>
</evidence>
<evidence type="ECO:0000313" key="2">
    <source>
        <dbReference type="Proteomes" id="UP000284763"/>
    </source>
</evidence>
<dbReference type="Pfam" id="PF01297">
    <property type="entry name" value="ZnuA"/>
    <property type="match status" value="1"/>
</dbReference>